<keyword evidence="1" id="KW-0812">Transmembrane</keyword>
<proteinExistence type="predicted"/>
<name>A0ABP1C5H1_9GAMM</name>
<accession>A0ABP1C5H1</accession>
<protein>
    <submittedName>
        <fullName evidence="2">Uncharacterized membrane protein</fullName>
    </submittedName>
</protein>
<evidence type="ECO:0000313" key="3">
    <source>
        <dbReference type="Proteomes" id="UP001497493"/>
    </source>
</evidence>
<gene>
    <name evidence="2" type="ORF">MECH1_V1_0678</name>
</gene>
<evidence type="ECO:0000256" key="1">
    <source>
        <dbReference type="SAM" id="Phobius"/>
    </source>
</evidence>
<feature type="transmembrane region" description="Helical" evidence="1">
    <location>
        <begin position="30"/>
        <end position="55"/>
    </location>
</feature>
<dbReference type="EMBL" id="OZ026884">
    <property type="protein sequence ID" value="CAL1239454.1"/>
    <property type="molecule type" value="Genomic_DNA"/>
</dbReference>
<keyword evidence="3" id="KW-1185">Reference proteome</keyword>
<dbReference type="Proteomes" id="UP001497493">
    <property type="component" value="Chromosome"/>
</dbReference>
<evidence type="ECO:0000313" key="2">
    <source>
        <dbReference type="EMBL" id="CAL1239454.1"/>
    </source>
</evidence>
<keyword evidence="1" id="KW-0472">Membrane</keyword>
<dbReference type="Pfam" id="PF10003">
    <property type="entry name" value="DUF2244"/>
    <property type="match status" value="1"/>
</dbReference>
<dbReference type="RefSeq" id="WP_348759005.1">
    <property type="nucleotide sequence ID" value="NZ_OZ026884.1"/>
</dbReference>
<reference evidence="2 3" key="1">
    <citation type="submission" date="2024-04" db="EMBL/GenBank/DDBJ databases">
        <authorList>
            <person name="Cremers G."/>
        </authorList>
    </citation>
    <scope>NUCLEOTIDE SEQUENCE [LARGE SCALE GENOMIC DNA]</scope>
    <source>
        <strain evidence="2">MeCH1-AG</strain>
    </source>
</reference>
<sequence>MVRSEQDAANGTFRFILRPNSSLDARQTRWLLAAIGAVMASIGVGFAVLGLWPVLPFSGTEWLLLAYCFMLCRKNCTVCEVITITDAAVLLEKGHHQPEQSYRFQRAWVKLDWLRAPVAGHPSRLAFRLHGKHVEFGRFLVESERVALARELQRILSSDR</sequence>
<organism evidence="2 3">
    <name type="scientific">Candidatus Methylocalor cossyra</name>
    <dbReference type="NCBI Taxonomy" id="3108543"/>
    <lineage>
        <taxon>Bacteria</taxon>
        <taxon>Pseudomonadati</taxon>
        <taxon>Pseudomonadota</taxon>
        <taxon>Gammaproteobacteria</taxon>
        <taxon>Methylococcales</taxon>
        <taxon>Methylococcaceae</taxon>
        <taxon>Candidatus Methylocalor</taxon>
    </lineage>
</organism>
<dbReference type="InterPro" id="IPR019253">
    <property type="entry name" value="DUF2244_TM"/>
</dbReference>
<keyword evidence="1" id="KW-1133">Transmembrane helix</keyword>